<reference evidence="1 2" key="1">
    <citation type="submission" date="2019-07" db="EMBL/GenBank/DDBJ databases">
        <title>Sphingomonas solaris sp. nov., isolated from a solar panel from Boston, Massachusetts.</title>
        <authorList>
            <person name="Tanner K."/>
            <person name="Pascual J."/>
            <person name="Mancuso C."/>
            <person name="Pereto J."/>
            <person name="Khalil A."/>
            <person name="Vilanova C."/>
        </authorList>
    </citation>
    <scope>NUCLEOTIDE SEQUENCE [LARGE SCALE GENOMIC DNA]</scope>
    <source>
        <strain evidence="1 2">R4DWN</strain>
    </source>
</reference>
<comment type="caution">
    <text evidence="1">The sequence shown here is derived from an EMBL/GenBank/DDBJ whole genome shotgun (WGS) entry which is preliminary data.</text>
</comment>
<evidence type="ECO:0000313" key="1">
    <source>
        <dbReference type="EMBL" id="TVV77227.1"/>
    </source>
</evidence>
<keyword evidence="2" id="KW-1185">Reference proteome</keyword>
<dbReference type="EMBL" id="VNIM01000003">
    <property type="protein sequence ID" value="TVV77227.1"/>
    <property type="molecule type" value="Genomic_DNA"/>
</dbReference>
<evidence type="ECO:0000313" key="2">
    <source>
        <dbReference type="Proteomes" id="UP000318681"/>
    </source>
</evidence>
<protein>
    <submittedName>
        <fullName evidence="1">Uncharacterized protein</fullName>
    </submittedName>
</protein>
<accession>A0A558RCM1</accession>
<sequence length="90" mass="9703">MDLDALLYHYLGTDDPATADAATLAAATDRIAIDLGVEREAGRRFALWALMAVLGRAPDSETTFKGATERRAAHDFARLLRRGEALDDAG</sequence>
<organism evidence="1 2">
    <name type="scientific">Alterirhizorhabdus solaris</name>
    <dbReference type="NCBI Taxonomy" id="2529389"/>
    <lineage>
        <taxon>Bacteria</taxon>
        <taxon>Pseudomonadati</taxon>
        <taxon>Pseudomonadota</taxon>
        <taxon>Alphaproteobacteria</taxon>
        <taxon>Sphingomonadales</taxon>
        <taxon>Rhizorhabdaceae</taxon>
        <taxon>Alterirhizorhabdus</taxon>
    </lineage>
</organism>
<proteinExistence type="predicted"/>
<dbReference type="OrthoDB" id="7433176at2"/>
<dbReference type="Proteomes" id="UP000318681">
    <property type="component" value="Unassembled WGS sequence"/>
</dbReference>
<gene>
    <name evidence="1" type="ORF">FOY91_01430</name>
</gene>
<name>A0A558RCM1_9SPHN</name>
<dbReference type="AlphaFoldDB" id="A0A558RCM1"/>
<dbReference type="RefSeq" id="WP_145147378.1">
    <property type="nucleotide sequence ID" value="NZ_VNIM01000003.1"/>
</dbReference>